<feature type="compositionally biased region" description="Low complexity" evidence="1">
    <location>
        <begin position="48"/>
        <end position="57"/>
    </location>
</feature>
<name>A0AAV8UE97_9RHOD</name>
<dbReference type="CDD" id="cd00167">
    <property type="entry name" value="SANT"/>
    <property type="match status" value="2"/>
</dbReference>
<dbReference type="PROSITE" id="PS51294">
    <property type="entry name" value="HTH_MYB"/>
    <property type="match status" value="1"/>
</dbReference>
<dbReference type="InterPro" id="IPR017930">
    <property type="entry name" value="Myb_dom"/>
</dbReference>
<dbReference type="Gene3D" id="1.10.10.60">
    <property type="entry name" value="Homeodomain-like"/>
    <property type="match status" value="2"/>
</dbReference>
<feature type="region of interest" description="Disordered" evidence="1">
    <location>
        <begin position="37"/>
        <end position="71"/>
    </location>
</feature>
<keyword evidence="5" id="KW-1185">Reference proteome</keyword>
<dbReference type="InterPro" id="IPR009057">
    <property type="entry name" value="Homeodomain-like_sf"/>
</dbReference>
<dbReference type="EMBL" id="JAMWBK010000013">
    <property type="protein sequence ID" value="KAJ8900820.1"/>
    <property type="molecule type" value="Genomic_DNA"/>
</dbReference>
<dbReference type="SUPFAM" id="SSF46689">
    <property type="entry name" value="Homeodomain-like"/>
    <property type="match status" value="1"/>
</dbReference>
<dbReference type="PROSITE" id="PS50090">
    <property type="entry name" value="MYB_LIKE"/>
    <property type="match status" value="2"/>
</dbReference>
<reference evidence="4 5" key="1">
    <citation type="journal article" date="2023" name="Nat. Commun.">
        <title>Origin of minicircular mitochondrial genomes in red algae.</title>
        <authorList>
            <person name="Lee Y."/>
            <person name="Cho C.H."/>
            <person name="Lee Y.M."/>
            <person name="Park S.I."/>
            <person name="Yang J.H."/>
            <person name="West J.A."/>
            <person name="Bhattacharya D."/>
            <person name="Yoon H.S."/>
        </authorList>
    </citation>
    <scope>NUCLEOTIDE SEQUENCE [LARGE SCALE GENOMIC DNA]</scope>
    <source>
        <strain evidence="4 5">CCMP1338</strain>
        <tissue evidence="4">Whole cell</tissue>
    </source>
</reference>
<dbReference type="InterPro" id="IPR050560">
    <property type="entry name" value="MYB_TF"/>
</dbReference>
<dbReference type="GO" id="GO:0000978">
    <property type="term" value="F:RNA polymerase II cis-regulatory region sequence-specific DNA binding"/>
    <property type="evidence" value="ECO:0007669"/>
    <property type="project" value="TreeGrafter"/>
</dbReference>
<dbReference type="PANTHER" id="PTHR45614">
    <property type="entry name" value="MYB PROTEIN-RELATED"/>
    <property type="match status" value="1"/>
</dbReference>
<feature type="domain" description="HTH myb-type" evidence="3">
    <location>
        <begin position="58"/>
        <end position="114"/>
    </location>
</feature>
<dbReference type="GO" id="GO:0005634">
    <property type="term" value="C:nucleus"/>
    <property type="evidence" value="ECO:0007669"/>
    <property type="project" value="TreeGrafter"/>
</dbReference>
<comment type="caution">
    <text evidence="4">The sequence shown here is derived from an EMBL/GenBank/DDBJ whole genome shotgun (WGS) entry which is preliminary data.</text>
</comment>
<evidence type="ECO:0000259" key="3">
    <source>
        <dbReference type="PROSITE" id="PS51294"/>
    </source>
</evidence>
<dbReference type="Proteomes" id="UP001157974">
    <property type="component" value="Unassembled WGS sequence"/>
</dbReference>
<proteinExistence type="predicted"/>
<dbReference type="InterPro" id="IPR001005">
    <property type="entry name" value="SANT/Myb"/>
</dbReference>
<dbReference type="Pfam" id="PF13921">
    <property type="entry name" value="Myb_DNA-bind_6"/>
    <property type="match status" value="1"/>
</dbReference>
<sequence>MRVDDQLMFHESGLTSFGVPGCQMSRIPIDSLLNEQDHEEANAEETEASPSPRSAKASAKKSRTRWSAEEDEQLRTLVEKHGEGNWDFLASFFSTGRTGRQLRARWKNNLDPRLVRSVWTSEEDARLLYGRAQGDSWSSLARSFPGRCDNDLKNRFYQLQRGPGSTSKTSVFGTCLHGEWIPCSNGYPATMDTLQQWIPCNNGYPATMDTLQQWIPCNTTSIYPPASG</sequence>
<protein>
    <submittedName>
        <fullName evidence="4">Uncharacterized protein</fullName>
    </submittedName>
</protein>
<evidence type="ECO:0000313" key="5">
    <source>
        <dbReference type="Proteomes" id="UP001157974"/>
    </source>
</evidence>
<feature type="domain" description="Myb-like" evidence="2">
    <location>
        <begin position="111"/>
        <end position="160"/>
    </location>
</feature>
<accession>A0AAV8UE97</accession>
<evidence type="ECO:0000313" key="4">
    <source>
        <dbReference type="EMBL" id="KAJ8900820.1"/>
    </source>
</evidence>
<feature type="domain" description="Myb-like" evidence="2">
    <location>
        <begin position="58"/>
        <end position="110"/>
    </location>
</feature>
<organism evidence="4 5">
    <name type="scientific">Rhodosorus marinus</name>
    <dbReference type="NCBI Taxonomy" id="101924"/>
    <lineage>
        <taxon>Eukaryota</taxon>
        <taxon>Rhodophyta</taxon>
        <taxon>Stylonematophyceae</taxon>
        <taxon>Stylonematales</taxon>
        <taxon>Stylonemataceae</taxon>
        <taxon>Rhodosorus</taxon>
    </lineage>
</organism>
<evidence type="ECO:0000259" key="2">
    <source>
        <dbReference type="PROSITE" id="PS50090"/>
    </source>
</evidence>
<gene>
    <name evidence="4" type="ORF">NDN08_000119</name>
</gene>
<dbReference type="AlphaFoldDB" id="A0AAV8UE97"/>
<dbReference type="PANTHER" id="PTHR45614:SF241">
    <property type="entry name" value="MYB-LIKE DNA-BINDING PROTEIN"/>
    <property type="match status" value="1"/>
</dbReference>
<dbReference type="GO" id="GO:0000981">
    <property type="term" value="F:DNA-binding transcription factor activity, RNA polymerase II-specific"/>
    <property type="evidence" value="ECO:0007669"/>
    <property type="project" value="TreeGrafter"/>
</dbReference>
<dbReference type="SMART" id="SM00717">
    <property type="entry name" value="SANT"/>
    <property type="match status" value="2"/>
</dbReference>
<evidence type="ECO:0000256" key="1">
    <source>
        <dbReference type="SAM" id="MobiDB-lite"/>
    </source>
</evidence>